<accession>A0A9P5YP34</accession>
<name>A0A9P5YP34_9AGAR</name>
<sequence length="241" mass="25722">MHGQMMGKEDGRPASSFVICSPAHPPSCSSTILLPFVSLARLPATPPSVVCCRWSVVCGHPAPFVVGFHPPSSIVSHPRLSSTLVVLARGRRASPMVVLVSDCRPPFVARLPSSLRILLARHPPSCSPIHTPHPPPCSPVLLACHHRPASSLPRLPSTLLLTRRPACLQSCSLASSHRRSLSLAVAVRRPSSSYRQMSTAHILRWKGEAVGGHSRKCRPHPSDEGSSSRREWGAGKGSGGG</sequence>
<comment type="caution">
    <text evidence="2">The sequence shown here is derived from an EMBL/GenBank/DDBJ whole genome shotgun (WGS) entry which is preliminary data.</text>
</comment>
<evidence type="ECO:0000256" key="1">
    <source>
        <dbReference type="SAM" id="MobiDB-lite"/>
    </source>
</evidence>
<organism evidence="2 3">
    <name type="scientific">Pholiota conissans</name>
    <dbReference type="NCBI Taxonomy" id="109636"/>
    <lineage>
        <taxon>Eukaryota</taxon>
        <taxon>Fungi</taxon>
        <taxon>Dikarya</taxon>
        <taxon>Basidiomycota</taxon>
        <taxon>Agaricomycotina</taxon>
        <taxon>Agaricomycetes</taxon>
        <taxon>Agaricomycetidae</taxon>
        <taxon>Agaricales</taxon>
        <taxon>Agaricineae</taxon>
        <taxon>Strophariaceae</taxon>
        <taxon>Pholiota</taxon>
    </lineage>
</organism>
<dbReference type="Proteomes" id="UP000807469">
    <property type="component" value="Unassembled WGS sequence"/>
</dbReference>
<proteinExistence type="predicted"/>
<feature type="region of interest" description="Disordered" evidence="1">
    <location>
        <begin position="211"/>
        <end position="241"/>
    </location>
</feature>
<evidence type="ECO:0000313" key="2">
    <source>
        <dbReference type="EMBL" id="KAF9472483.1"/>
    </source>
</evidence>
<reference evidence="2" key="1">
    <citation type="submission" date="2020-11" db="EMBL/GenBank/DDBJ databases">
        <authorList>
            <consortium name="DOE Joint Genome Institute"/>
            <person name="Ahrendt S."/>
            <person name="Riley R."/>
            <person name="Andreopoulos W."/>
            <person name="Labutti K."/>
            <person name="Pangilinan J."/>
            <person name="Ruiz-Duenas F.J."/>
            <person name="Barrasa J.M."/>
            <person name="Sanchez-Garcia M."/>
            <person name="Camarero S."/>
            <person name="Miyauchi S."/>
            <person name="Serrano A."/>
            <person name="Linde D."/>
            <person name="Babiker R."/>
            <person name="Drula E."/>
            <person name="Ayuso-Fernandez I."/>
            <person name="Pacheco R."/>
            <person name="Padilla G."/>
            <person name="Ferreira P."/>
            <person name="Barriuso J."/>
            <person name="Kellner H."/>
            <person name="Castanera R."/>
            <person name="Alfaro M."/>
            <person name="Ramirez L."/>
            <person name="Pisabarro A.G."/>
            <person name="Kuo A."/>
            <person name="Tritt A."/>
            <person name="Lipzen A."/>
            <person name="He G."/>
            <person name="Yan M."/>
            <person name="Ng V."/>
            <person name="Cullen D."/>
            <person name="Martin F."/>
            <person name="Rosso M.-N."/>
            <person name="Henrissat B."/>
            <person name="Hibbett D."/>
            <person name="Martinez A.T."/>
            <person name="Grigoriev I.V."/>
        </authorList>
    </citation>
    <scope>NUCLEOTIDE SEQUENCE</scope>
    <source>
        <strain evidence="2">CIRM-BRFM 674</strain>
    </source>
</reference>
<protein>
    <submittedName>
        <fullName evidence="2">Uncharacterized protein</fullName>
    </submittedName>
</protein>
<evidence type="ECO:0000313" key="3">
    <source>
        <dbReference type="Proteomes" id="UP000807469"/>
    </source>
</evidence>
<dbReference type="EMBL" id="MU155530">
    <property type="protein sequence ID" value="KAF9472483.1"/>
    <property type="molecule type" value="Genomic_DNA"/>
</dbReference>
<gene>
    <name evidence="2" type="ORF">BDN70DRAFT_938147</name>
</gene>
<feature type="compositionally biased region" description="Basic and acidic residues" evidence="1">
    <location>
        <begin position="220"/>
        <end position="233"/>
    </location>
</feature>
<keyword evidence="3" id="KW-1185">Reference proteome</keyword>
<dbReference type="AlphaFoldDB" id="A0A9P5YP34"/>